<sequence length="248" mass="25504">RAAARAELEAWAAASPAPSAEQVALRRRYLEHLGVPGALERDGAPDHLTASALVLDPAGERTLLVLHRRGGFWVQPGGHVEPGDAGLVAAGLRELVEETGVPASAVRAGPHPVDLHHHELSAAFGRCRSHLDVAVLAVVDPEAATTASVESDAVAWWPLERLPDGADGGPAVAADLPARLRRAAEELRQGAREGRRGPATTSVSPAVPPSALPSVPPSAPSSASSCSSASRPASPPSRRASAADHPSR</sequence>
<dbReference type="PANTHER" id="PTHR43736:SF1">
    <property type="entry name" value="DIHYDRONEOPTERIN TRIPHOSPHATE DIPHOSPHATASE"/>
    <property type="match status" value="1"/>
</dbReference>
<dbReference type="SUPFAM" id="SSF55811">
    <property type="entry name" value="Nudix"/>
    <property type="match status" value="1"/>
</dbReference>
<feature type="domain" description="Nudix hydrolase" evidence="3">
    <location>
        <begin position="45"/>
        <end position="179"/>
    </location>
</feature>
<dbReference type="InterPro" id="IPR000086">
    <property type="entry name" value="NUDIX_hydrolase_dom"/>
</dbReference>
<dbReference type="CDD" id="cd03674">
    <property type="entry name" value="NUDIX_Hydrolase"/>
    <property type="match status" value="1"/>
</dbReference>
<feature type="compositionally biased region" description="Basic and acidic residues" evidence="2">
    <location>
        <begin position="186"/>
        <end position="196"/>
    </location>
</feature>
<dbReference type="Gene3D" id="3.90.79.10">
    <property type="entry name" value="Nucleoside Triphosphate Pyrophosphohydrolase"/>
    <property type="match status" value="1"/>
</dbReference>
<comment type="similarity">
    <text evidence="1">Belongs to the Nudix hydrolase family.</text>
</comment>
<accession>A0A849BTU6</accession>
<dbReference type="PROSITE" id="PS51462">
    <property type="entry name" value="NUDIX"/>
    <property type="match status" value="1"/>
</dbReference>
<feature type="region of interest" description="Disordered" evidence="2">
    <location>
        <begin position="186"/>
        <end position="248"/>
    </location>
</feature>
<comment type="caution">
    <text evidence="4">The sequence shown here is derived from an EMBL/GenBank/DDBJ whole genome shotgun (WGS) entry which is preliminary data.</text>
</comment>
<feature type="compositionally biased region" description="Pro residues" evidence="2">
    <location>
        <begin position="206"/>
        <end position="219"/>
    </location>
</feature>
<evidence type="ECO:0000256" key="2">
    <source>
        <dbReference type="SAM" id="MobiDB-lite"/>
    </source>
</evidence>
<name>A0A849BTU6_9ACTN</name>
<protein>
    <submittedName>
        <fullName evidence="4">NUDIX domain-containing protein</fullName>
    </submittedName>
</protein>
<evidence type="ECO:0000313" key="4">
    <source>
        <dbReference type="EMBL" id="NNH24242.1"/>
    </source>
</evidence>
<organism evidence="4 5">
    <name type="scientific">Pseudokineococcus marinus</name>
    <dbReference type="NCBI Taxonomy" id="351215"/>
    <lineage>
        <taxon>Bacteria</taxon>
        <taxon>Bacillati</taxon>
        <taxon>Actinomycetota</taxon>
        <taxon>Actinomycetes</taxon>
        <taxon>Kineosporiales</taxon>
        <taxon>Kineosporiaceae</taxon>
        <taxon>Pseudokineococcus</taxon>
    </lineage>
</organism>
<keyword evidence="5" id="KW-1185">Reference proteome</keyword>
<evidence type="ECO:0000313" key="5">
    <source>
        <dbReference type="Proteomes" id="UP000555552"/>
    </source>
</evidence>
<dbReference type="Proteomes" id="UP000555552">
    <property type="component" value="Unassembled WGS sequence"/>
</dbReference>
<evidence type="ECO:0000256" key="1">
    <source>
        <dbReference type="ARBA" id="ARBA00005582"/>
    </source>
</evidence>
<dbReference type="InterPro" id="IPR015797">
    <property type="entry name" value="NUDIX_hydrolase-like_dom_sf"/>
</dbReference>
<proteinExistence type="inferred from homology"/>
<dbReference type="PANTHER" id="PTHR43736">
    <property type="entry name" value="ADP-RIBOSE PYROPHOSPHATASE"/>
    <property type="match status" value="1"/>
</dbReference>
<dbReference type="AlphaFoldDB" id="A0A849BTU6"/>
<reference evidence="4 5" key="1">
    <citation type="submission" date="2020-05" db="EMBL/GenBank/DDBJ databases">
        <title>MicrobeNet Type strains.</title>
        <authorList>
            <person name="Nicholson A.C."/>
        </authorList>
    </citation>
    <scope>NUCLEOTIDE SEQUENCE [LARGE SCALE GENOMIC DNA]</scope>
    <source>
        <strain evidence="4 5">JCM 14547</strain>
    </source>
</reference>
<feature type="non-terminal residue" evidence="4">
    <location>
        <position position="1"/>
    </location>
</feature>
<dbReference type="Pfam" id="PF00293">
    <property type="entry name" value="NUDIX"/>
    <property type="match status" value="1"/>
</dbReference>
<dbReference type="EMBL" id="JABEMA010000294">
    <property type="protein sequence ID" value="NNH24242.1"/>
    <property type="molecule type" value="Genomic_DNA"/>
</dbReference>
<feature type="compositionally biased region" description="Low complexity" evidence="2">
    <location>
        <begin position="220"/>
        <end position="240"/>
    </location>
</feature>
<evidence type="ECO:0000259" key="3">
    <source>
        <dbReference type="PROSITE" id="PS51462"/>
    </source>
</evidence>
<gene>
    <name evidence="4" type="ORF">HLB09_14305</name>
</gene>